<keyword evidence="3" id="KW-0238">DNA-binding</keyword>
<dbReference type="Proteomes" id="UP000237771">
    <property type="component" value="Unassembled WGS sequence"/>
</dbReference>
<keyword evidence="8" id="KW-1185">Reference proteome</keyword>
<dbReference type="InterPro" id="IPR044946">
    <property type="entry name" value="Restrct_endonuc_typeI_TRD_sf"/>
</dbReference>
<dbReference type="CDD" id="cd17252">
    <property type="entry name" value="RMtype1_S_EcoKI-TRD1-CR1_like"/>
    <property type="match status" value="1"/>
</dbReference>
<reference evidence="6" key="2">
    <citation type="submission" date="2016-11" db="EMBL/GenBank/DDBJ databases">
        <authorList>
            <person name="Jaros S."/>
            <person name="Januszkiewicz K."/>
            <person name="Wedrychowicz H."/>
        </authorList>
    </citation>
    <scope>NUCLEOTIDE SEQUENCE [LARGE SCALE GENOMIC DNA]</scope>
    <source>
        <strain evidence="6">DSM 19729</strain>
    </source>
</reference>
<evidence type="ECO:0000259" key="4">
    <source>
        <dbReference type="Pfam" id="PF01420"/>
    </source>
</evidence>
<evidence type="ECO:0000256" key="2">
    <source>
        <dbReference type="ARBA" id="ARBA00022747"/>
    </source>
</evidence>
<comment type="similarity">
    <text evidence="1">Belongs to the type-I restriction system S methylase family.</text>
</comment>
<name>A0A1M5RM98_9FLAO</name>
<accession>A0A1M5RM98</accession>
<dbReference type="Pfam" id="PF01420">
    <property type="entry name" value="Methylase_S"/>
    <property type="match status" value="2"/>
</dbReference>
<proteinExistence type="inferred from homology"/>
<evidence type="ECO:0000256" key="1">
    <source>
        <dbReference type="ARBA" id="ARBA00010923"/>
    </source>
</evidence>
<organism evidence="6 7">
    <name type="scientific">Flavobacterium granuli</name>
    <dbReference type="NCBI Taxonomy" id="280093"/>
    <lineage>
        <taxon>Bacteria</taxon>
        <taxon>Pseudomonadati</taxon>
        <taxon>Bacteroidota</taxon>
        <taxon>Flavobacteriia</taxon>
        <taxon>Flavobacteriales</taxon>
        <taxon>Flavobacteriaceae</taxon>
        <taxon>Flavobacterium</taxon>
    </lineage>
</organism>
<evidence type="ECO:0000313" key="8">
    <source>
        <dbReference type="Proteomes" id="UP000237771"/>
    </source>
</evidence>
<reference evidence="7" key="1">
    <citation type="submission" date="2016-11" db="EMBL/GenBank/DDBJ databases">
        <authorList>
            <person name="Varghese N."/>
            <person name="Submissions S."/>
        </authorList>
    </citation>
    <scope>NUCLEOTIDE SEQUENCE [LARGE SCALE GENOMIC DNA]</scope>
    <source>
        <strain evidence="7">DSM 19729</strain>
    </source>
</reference>
<dbReference type="PANTHER" id="PTHR43140">
    <property type="entry name" value="TYPE-1 RESTRICTION ENZYME ECOKI SPECIFICITY PROTEIN"/>
    <property type="match status" value="1"/>
</dbReference>
<dbReference type="GO" id="GO:0003677">
    <property type="term" value="F:DNA binding"/>
    <property type="evidence" value="ECO:0007669"/>
    <property type="project" value="UniProtKB-KW"/>
</dbReference>
<dbReference type="OrthoDB" id="9816225at2"/>
<dbReference type="RefSeq" id="WP_072944941.1">
    <property type="nucleotide sequence ID" value="NZ_FQWO01000010.1"/>
</dbReference>
<feature type="domain" description="Type I restriction modification DNA specificity" evidence="4">
    <location>
        <begin position="51"/>
        <end position="184"/>
    </location>
</feature>
<protein>
    <submittedName>
        <fullName evidence="5">Type I restriction enzyme S subunit</fullName>
    </submittedName>
    <submittedName>
        <fullName evidence="6">Type I restriction enzyme, S subunit</fullName>
    </submittedName>
</protein>
<dbReference type="Gene3D" id="3.90.220.20">
    <property type="entry name" value="DNA methylase specificity domains"/>
    <property type="match status" value="2"/>
</dbReference>
<evidence type="ECO:0000256" key="3">
    <source>
        <dbReference type="ARBA" id="ARBA00023125"/>
    </source>
</evidence>
<evidence type="ECO:0000313" key="5">
    <source>
        <dbReference type="EMBL" id="PRZ22822.1"/>
    </source>
</evidence>
<dbReference type="EMBL" id="FQWO01000010">
    <property type="protein sequence ID" value="SHH27300.1"/>
    <property type="molecule type" value="Genomic_DNA"/>
</dbReference>
<dbReference type="SUPFAM" id="SSF116734">
    <property type="entry name" value="DNA methylase specificity domain"/>
    <property type="match status" value="2"/>
</dbReference>
<evidence type="ECO:0000313" key="6">
    <source>
        <dbReference type="EMBL" id="SHH27300.1"/>
    </source>
</evidence>
<dbReference type="GO" id="GO:0009307">
    <property type="term" value="P:DNA restriction-modification system"/>
    <property type="evidence" value="ECO:0007669"/>
    <property type="project" value="UniProtKB-KW"/>
</dbReference>
<dbReference type="STRING" id="280093.SAMN05443373_11052"/>
<dbReference type="CDD" id="cd17248">
    <property type="entry name" value="RMtype1_S_AmiI-TRD2-CR2_like"/>
    <property type="match status" value="1"/>
</dbReference>
<evidence type="ECO:0000313" key="7">
    <source>
        <dbReference type="Proteomes" id="UP000184384"/>
    </source>
</evidence>
<dbReference type="Proteomes" id="UP000184384">
    <property type="component" value="Unassembled WGS sequence"/>
</dbReference>
<dbReference type="EMBL" id="PVUB01000006">
    <property type="protein sequence ID" value="PRZ22822.1"/>
    <property type="molecule type" value="Genomic_DNA"/>
</dbReference>
<dbReference type="InterPro" id="IPR000055">
    <property type="entry name" value="Restrct_endonuc_typeI_TRD"/>
</dbReference>
<reference evidence="5 8" key="3">
    <citation type="submission" date="2018-03" db="EMBL/GenBank/DDBJ databases">
        <title>Genomic Encyclopedia of Archaeal and Bacterial Type Strains, Phase II (KMG-II): from individual species to whole genera.</title>
        <authorList>
            <person name="Goeker M."/>
        </authorList>
    </citation>
    <scope>NUCLEOTIDE SEQUENCE [LARGE SCALE GENOMIC DNA]</scope>
    <source>
        <strain evidence="5 8">DSM 17797</strain>
    </source>
</reference>
<dbReference type="AlphaFoldDB" id="A0A1M5RM98"/>
<dbReference type="InterPro" id="IPR051212">
    <property type="entry name" value="Type-I_RE_S_subunit"/>
</dbReference>
<sequence>MESKLPKNWVKTSPLEISKIIRGVSYGKTDAFQFEFDNSCLILRGGNIQDGEIVDGKDNVYVSIDLIKNEQFIQKYDVIIVGSTGSKNLIGKAATSLFESNKISFGAFLMNIRAFETIDKRYFSYYFQTNYYREAIRNLAGGVNINNIRKEYIENLYFPLPPLAEQNRIVVKLDRLFAQLETIKSSMSKIPELLKDFRQQVLKQAVTGKLTNKNDIISVSLSSTITIGSLFEEAPLNWKWVKLIDIAKLESGHTPRKSEEEYWINGNVPWISLQDIRAAHGKIINETKYMPNELGIKKSSARLLPKGTVCFCRDISVGYTTVMGKEMSTTQHFANWICGNSLNNMFLLYVFMSAKDFLIASGKGTTVGTIYMPALKELRILLPPLEEQLQIVRRVEKLFAKADAIEHQYKTLKAKIDTLPQAILHKAFKGELSEQLDTDGDARELLEEIKALKYATGKVLKSKTTKKATKKVKSYPENDEVLGMVAEP</sequence>
<dbReference type="PANTHER" id="PTHR43140:SF1">
    <property type="entry name" value="TYPE I RESTRICTION ENZYME ECOKI SPECIFICITY SUBUNIT"/>
    <property type="match status" value="1"/>
</dbReference>
<keyword evidence="2" id="KW-0680">Restriction system</keyword>
<gene>
    <name evidence="5" type="ORF">BC624_10670</name>
    <name evidence="6" type="ORF">SAMN05443373_11052</name>
</gene>
<feature type="domain" description="Type I restriction modification DNA specificity" evidence="4">
    <location>
        <begin position="235"/>
        <end position="409"/>
    </location>
</feature>